<gene>
    <name evidence="2" type="ORF">BC936DRAFT_137622</name>
</gene>
<dbReference type="AlphaFoldDB" id="A0A433CWZ1"/>
<protein>
    <submittedName>
        <fullName evidence="2">Uncharacterized protein</fullName>
    </submittedName>
</protein>
<dbReference type="Proteomes" id="UP000268093">
    <property type="component" value="Unassembled WGS sequence"/>
</dbReference>
<keyword evidence="3" id="KW-1185">Reference proteome</keyword>
<feature type="compositionally biased region" description="Basic and acidic residues" evidence="1">
    <location>
        <begin position="200"/>
        <end position="211"/>
    </location>
</feature>
<feature type="region of interest" description="Disordered" evidence="1">
    <location>
        <begin position="198"/>
        <end position="234"/>
    </location>
</feature>
<name>A0A433CWZ1_9FUNG</name>
<dbReference type="EMBL" id="RBNI01011698">
    <property type="protein sequence ID" value="RUP43092.1"/>
    <property type="molecule type" value="Genomic_DNA"/>
</dbReference>
<evidence type="ECO:0000313" key="3">
    <source>
        <dbReference type="Proteomes" id="UP000268093"/>
    </source>
</evidence>
<organism evidence="2 3">
    <name type="scientific">Jimgerdemannia flammicorona</name>
    <dbReference type="NCBI Taxonomy" id="994334"/>
    <lineage>
        <taxon>Eukaryota</taxon>
        <taxon>Fungi</taxon>
        <taxon>Fungi incertae sedis</taxon>
        <taxon>Mucoromycota</taxon>
        <taxon>Mucoromycotina</taxon>
        <taxon>Endogonomycetes</taxon>
        <taxon>Endogonales</taxon>
        <taxon>Endogonaceae</taxon>
        <taxon>Jimgerdemannia</taxon>
    </lineage>
</organism>
<reference evidence="2 3" key="1">
    <citation type="journal article" date="2018" name="New Phytol.">
        <title>Phylogenomics of Endogonaceae and evolution of mycorrhizas within Mucoromycota.</title>
        <authorList>
            <person name="Chang Y."/>
            <person name="Desiro A."/>
            <person name="Na H."/>
            <person name="Sandor L."/>
            <person name="Lipzen A."/>
            <person name="Clum A."/>
            <person name="Barry K."/>
            <person name="Grigoriev I.V."/>
            <person name="Martin F.M."/>
            <person name="Stajich J.E."/>
            <person name="Smith M.E."/>
            <person name="Bonito G."/>
            <person name="Spatafora J.W."/>
        </authorList>
    </citation>
    <scope>NUCLEOTIDE SEQUENCE [LARGE SCALE GENOMIC DNA]</scope>
    <source>
        <strain evidence="2 3">GMNB39</strain>
    </source>
</reference>
<evidence type="ECO:0000256" key="1">
    <source>
        <dbReference type="SAM" id="MobiDB-lite"/>
    </source>
</evidence>
<sequence length="517" mass="59024">MKLNRKCREAMRYPGKHSHAPPSPPCCSSFCWSALLIHLGRAEYWGSIHVPSLESFLLYRQQFQEQTEPQNPVLNKESENLSYQREIDTIRKFYLATSRIYKVTSDALKSLTLEIKSPAIANFWLQQAQLRVIREAATVEKEKLAVARLRGATAFLERGNAYLEQSAATTQALQVQTVQTLFGRGKCGGAGDNQYGEVCDDQHGEAGEDQCKQMSDSDNEEGTPSPSFRPQRNLRVLSDEGVAEDDDDDLDFVDENDIMNIEEVTEHSADKPNSSNDNVDWDEIKRSIDVYRDSIAKDRKRFNPLYYYIIDHSRQHVPTAELFREELPKIGRLVSVPFDLEGNALSEDDGELLDQLVESNDVDAIPLRKPKEKFIKNLVGTLKENHARHREYLSEEHHIIRNLVPFIDATMDLPGSRPYRVDWGENTLHACSERRNQNRDPQLRSRLGMKCDCRMVCTTASWKAEIGVGEVSGGLPECGHVKSWRDKVKLALELRDMLIHIHRRAGFEVPVFGWQLQ</sequence>
<dbReference type="OrthoDB" id="2350333at2759"/>
<feature type="compositionally biased region" description="Polar residues" evidence="1">
    <location>
        <begin position="212"/>
        <end position="230"/>
    </location>
</feature>
<feature type="non-terminal residue" evidence="2">
    <location>
        <position position="517"/>
    </location>
</feature>
<proteinExistence type="predicted"/>
<evidence type="ECO:0000313" key="2">
    <source>
        <dbReference type="EMBL" id="RUP43092.1"/>
    </source>
</evidence>
<comment type="caution">
    <text evidence="2">The sequence shown here is derived from an EMBL/GenBank/DDBJ whole genome shotgun (WGS) entry which is preliminary data.</text>
</comment>
<accession>A0A433CWZ1</accession>